<protein>
    <submittedName>
        <fullName evidence="9">E3 ubiquitin ligase PQT3-like isoform X1</fullName>
    </submittedName>
</protein>
<evidence type="ECO:0000313" key="8">
    <source>
        <dbReference type="Proteomes" id="UP000228380"/>
    </source>
</evidence>
<dbReference type="Gene3D" id="3.10.20.90">
    <property type="entry name" value="Phosphatidylinositol 3-kinase Catalytic Subunit, Chain A, domain 1"/>
    <property type="match status" value="1"/>
</dbReference>
<evidence type="ECO:0000313" key="9">
    <source>
        <dbReference type="RefSeq" id="XP_038985375.1"/>
    </source>
</evidence>
<organism evidence="8 9">
    <name type="scientific">Phoenix dactylifera</name>
    <name type="common">Date palm</name>
    <dbReference type="NCBI Taxonomy" id="42345"/>
    <lineage>
        <taxon>Eukaryota</taxon>
        <taxon>Viridiplantae</taxon>
        <taxon>Streptophyta</taxon>
        <taxon>Embryophyta</taxon>
        <taxon>Tracheophyta</taxon>
        <taxon>Spermatophyta</taxon>
        <taxon>Magnoliopsida</taxon>
        <taxon>Liliopsida</taxon>
        <taxon>Arecaceae</taxon>
        <taxon>Coryphoideae</taxon>
        <taxon>Phoeniceae</taxon>
        <taxon>Phoenix</taxon>
    </lineage>
</organism>
<dbReference type="AlphaFoldDB" id="A0A8B9AG94"/>
<feature type="compositionally biased region" description="Basic and acidic residues" evidence="6">
    <location>
        <begin position="640"/>
        <end position="656"/>
    </location>
</feature>
<evidence type="ECO:0000256" key="2">
    <source>
        <dbReference type="ARBA" id="ARBA00022723"/>
    </source>
</evidence>
<feature type="compositionally biased region" description="Basic and acidic residues" evidence="6">
    <location>
        <begin position="763"/>
        <end position="787"/>
    </location>
</feature>
<dbReference type="Gene3D" id="4.10.60.10">
    <property type="entry name" value="Zinc finger, CCHC-type"/>
    <property type="match status" value="1"/>
</dbReference>
<dbReference type="GO" id="GO:0005634">
    <property type="term" value="C:nucleus"/>
    <property type="evidence" value="ECO:0007669"/>
    <property type="project" value="UniProtKB-SubCell"/>
</dbReference>
<dbReference type="CDD" id="cd16620">
    <property type="entry name" value="vRING-HC-C4C4_RBBP6"/>
    <property type="match status" value="1"/>
</dbReference>
<keyword evidence="8" id="KW-1185">Reference proteome</keyword>
<dbReference type="OrthoDB" id="106784at2759"/>
<keyword evidence="3" id="KW-0863">Zinc-finger</keyword>
<keyword evidence="5" id="KW-0539">Nucleus</keyword>
<feature type="region of interest" description="Disordered" evidence="6">
    <location>
        <begin position="380"/>
        <end position="484"/>
    </location>
</feature>
<reference evidence="9" key="2">
    <citation type="submission" date="2025-08" db="UniProtKB">
        <authorList>
            <consortium name="RefSeq"/>
        </authorList>
    </citation>
    <scope>IDENTIFICATION</scope>
    <source>
        <tissue evidence="9">Young leaves</tissue>
    </source>
</reference>
<feature type="domain" description="DWNN" evidence="7">
    <location>
        <begin position="3"/>
        <end position="76"/>
    </location>
</feature>
<dbReference type="SUPFAM" id="SSF57756">
    <property type="entry name" value="Retrovirus zinc finger-like domains"/>
    <property type="match status" value="1"/>
</dbReference>
<name>A0A8B9AG94_PHODC</name>
<proteinExistence type="predicted"/>
<dbReference type="GO" id="GO:0008270">
    <property type="term" value="F:zinc ion binding"/>
    <property type="evidence" value="ECO:0007669"/>
    <property type="project" value="UniProtKB-KW"/>
</dbReference>
<dbReference type="PROSITE" id="PS51282">
    <property type="entry name" value="DWNN"/>
    <property type="match status" value="1"/>
</dbReference>
<feature type="compositionally biased region" description="Basic and acidic residues" evidence="6">
    <location>
        <begin position="799"/>
        <end position="811"/>
    </location>
</feature>
<dbReference type="RefSeq" id="XP_038985375.1">
    <property type="nucleotide sequence ID" value="XM_039129447.1"/>
</dbReference>
<dbReference type="InterPro" id="IPR036875">
    <property type="entry name" value="Znf_CCHC_sf"/>
</dbReference>
<comment type="subcellular location">
    <subcellularLocation>
        <location evidence="1">Nucleus</location>
    </subcellularLocation>
</comment>
<dbReference type="GO" id="GO:0006397">
    <property type="term" value="P:mRNA processing"/>
    <property type="evidence" value="ECO:0007669"/>
    <property type="project" value="InterPro"/>
</dbReference>
<dbReference type="SUPFAM" id="SSF57850">
    <property type="entry name" value="RING/U-box"/>
    <property type="match status" value="1"/>
</dbReference>
<accession>A0A8B9AG94</accession>
<dbReference type="Gene3D" id="3.30.40.10">
    <property type="entry name" value="Zinc/RING finger domain, C3HC4 (zinc finger)"/>
    <property type="match status" value="1"/>
</dbReference>
<keyword evidence="2" id="KW-0479">Metal-binding</keyword>
<evidence type="ECO:0000259" key="7">
    <source>
        <dbReference type="PROSITE" id="PS51282"/>
    </source>
</evidence>
<reference evidence="8" key="1">
    <citation type="journal article" date="2019" name="Nat. Commun.">
        <title>Genome-wide association mapping of date palm fruit traits.</title>
        <authorList>
            <person name="Hazzouri K.M."/>
            <person name="Gros-Balthazard M."/>
            <person name="Flowers J.M."/>
            <person name="Copetti D."/>
            <person name="Lemansour A."/>
            <person name="Lebrun M."/>
            <person name="Masmoudi K."/>
            <person name="Ferrand S."/>
            <person name="Dhar M.I."/>
            <person name="Fresquez Z.A."/>
            <person name="Rosas U."/>
            <person name="Zhang J."/>
            <person name="Talag J."/>
            <person name="Lee S."/>
            <person name="Kudrna D."/>
            <person name="Powell R.F."/>
            <person name="Leitch I.J."/>
            <person name="Krueger R.R."/>
            <person name="Wing R.A."/>
            <person name="Amiri K.M.A."/>
            <person name="Purugganan M.D."/>
        </authorList>
    </citation>
    <scope>NUCLEOTIDE SEQUENCE [LARGE SCALE GENOMIC DNA]</scope>
    <source>
        <strain evidence="8">cv. Khalas</strain>
    </source>
</reference>
<dbReference type="InterPro" id="IPR013083">
    <property type="entry name" value="Znf_RING/FYVE/PHD"/>
</dbReference>
<evidence type="ECO:0000256" key="4">
    <source>
        <dbReference type="ARBA" id="ARBA00022833"/>
    </source>
</evidence>
<dbReference type="Pfam" id="PF08783">
    <property type="entry name" value="DWNN"/>
    <property type="match status" value="1"/>
</dbReference>
<feature type="compositionally biased region" description="Basic and acidic residues" evidence="6">
    <location>
        <begin position="819"/>
        <end position="846"/>
    </location>
</feature>
<dbReference type="GO" id="GO:0006511">
    <property type="term" value="P:ubiquitin-dependent protein catabolic process"/>
    <property type="evidence" value="ECO:0007669"/>
    <property type="project" value="TreeGrafter"/>
</dbReference>
<feature type="region of interest" description="Disordered" evidence="6">
    <location>
        <begin position="640"/>
        <end position="846"/>
    </location>
</feature>
<gene>
    <name evidence="9" type="primary">LOC103712571</name>
</gene>
<feature type="compositionally biased region" description="Basic and acidic residues" evidence="6">
    <location>
        <begin position="675"/>
        <end position="699"/>
    </location>
</feature>
<evidence type="ECO:0000256" key="1">
    <source>
        <dbReference type="ARBA" id="ARBA00004123"/>
    </source>
</evidence>
<dbReference type="Pfam" id="PF13696">
    <property type="entry name" value="zf-CCHC_2"/>
    <property type="match status" value="1"/>
</dbReference>
<dbReference type="GO" id="GO:0003676">
    <property type="term" value="F:nucleic acid binding"/>
    <property type="evidence" value="ECO:0007669"/>
    <property type="project" value="InterPro"/>
</dbReference>
<dbReference type="InterPro" id="IPR025829">
    <property type="entry name" value="Zn_knuckle_CX2CX3GHX4C"/>
</dbReference>
<dbReference type="Proteomes" id="UP000228380">
    <property type="component" value="Chromosome 8"/>
</dbReference>
<evidence type="ECO:0000256" key="6">
    <source>
        <dbReference type="SAM" id="MobiDB-lite"/>
    </source>
</evidence>
<sequence length="846" mass="92932">MAVYYKFKSAKDYDSVPIEGQFISVANLKERIFESKHLGRGTDFDLMVSNAQTNEEYVDEGAMIPKNTSVLIRRVPGRPRKPIVTERDEMKVVEDKVEDLPPASSTLLGDSSTMKYPEESEWDEFGNDLYAIPEALPALSTHPVVDVSPANKVDEDSKIKALIDTPALDWNRQTQEGYGAGRGFGRGVGGRMIAGRGFGRGGLERKTPPAGYVCHRCKVPGHFIQHCPTNGDPNYDIKRMKPPTGIPRSMLVTTPDGSYALPGGSVAVLKPNEAAFEKEIEGLPTTRPVSDLPPELHCPLCKEVMKDAVLTGKCCFRSFCDKCIRDYIISKSMCVCGATDILADDLLPNKTLRETISRILESATSSTDNAGSLVHIQDMESAREVQPKIPSPTLSAASKGEPKQVPPTEPSPNVKEGEAASNVKGAHGETNSSDKKVTVNVNKSEAIPESENAKVTLPESSPVPEETQEKLLAGDQGKKKKKKKTRLAGNGLCITLCFVLCGSVLPICALHTSDMQWRPYQDFGAENFVGVPLAPSGYNPYWAGGGMPLGVDGYMASFTGPMQYMGYTPGPFDVPFGGGILPQDPFAAQGYMMPAVPRDMSEFGIGGMNQGPGYLTREEFEAKKAELRRKRGLDRLHERERELRREEREPRREPSRTNDVSSLKSKPRLTSRAASLDRSDREDRSEKGDRRGISRDSGRHSPSRTGKRRASDLDEPPQAESAKPERKQKGSVFSRISFPESSSGGGEGASKKRKSSEVPLKNGLKDQHEPAAHHRSSSDGHRVEWKGSKGGGSSSMGSRRYEHVSSDEEYHFKRKPSSSRREAEEEGRPARGSRERETHERGSKRR</sequence>
<dbReference type="GO" id="GO:0016567">
    <property type="term" value="P:protein ubiquitination"/>
    <property type="evidence" value="ECO:0007669"/>
    <property type="project" value="InterPro"/>
</dbReference>
<evidence type="ECO:0000256" key="3">
    <source>
        <dbReference type="ARBA" id="ARBA00022771"/>
    </source>
</evidence>
<dbReference type="GO" id="GO:0061630">
    <property type="term" value="F:ubiquitin protein ligase activity"/>
    <property type="evidence" value="ECO:0007669"/>
    <property type="project" value="InterPro"/>
</dbReference>
<evidence type="ECO:0000256" key="5">
    <source>
        <dbReference type="ARBA" id="ARBA00023242"/>
    </source>
</evidence>
<dbReference type="InterPro" id="IPR014891">
    <property type="entry name" value="DWNN_domain"/>
</dbReference>
<dbReference type="PANTHER" id="PTHR15439:SF0">
    <property type="entry name" value="CELL DIVISION CYCLE AND APOPTOSIS REGULATOR PROTEIN 1-RELATED"/>
    <property type="match status" value="1"/>
</dbReference>
<dbReference type="SMART" id="SM01180">
    <property type="entry name" value="DWNN"/>
    <property type="match status" value="1"/>
</dbReference>
<keyword evidence="4" id="KW-0862">Zinc</keyword>
<dbReference type="PANTHER" id="PTHR15439">
    <property type="entry name" value="RETINOBLASTOMA-BINDING PROTEIN 6"/>
    <property type="match status" value="1"/>
</dbReference>
<dbReference type="GeneID" id="103712571"/>
<dbReference type="InterPro" id="IPR033489">
    <property type="entry name" value="RBBP6"/>
</dbReference>